<accession>A0ABV2TG87</accession>
<dbReference type="InterPro" id="IPR025048">
    <property type="entry name" value="DUF3987"/>
</dbReference>
<reference evidence="1 2" key="1">
    <citation type="submission" date="2024-07" db="EMBL/GenBank/DDBJ databases">
        <title>Uliginosibacterium flavum JJ3220;KACC:17644.</title>
        <authorList>
            <person name="Kim M.K."/>
        </authorList>
    </citation>
    <scope>NUCLEOTIDE SEQUENCE [LARGE SCALE GENOMIC DNA]</scope>
    <source>
        <strain evidence="1 2">KACC:17644</strain>
    </source>
</reference>
<evidence type="ECO:0000313" key="2">
    <source>
        <dbReference type="Proteomes" id="UP001549691"/>
    </source>
</evidence>
<gene>
    <name evidence="1" type="ORF">ABXR19_01910</name>
</gene>
<proteinExistence type="predicted"/>
<keyword evidence="2" id="KW-1185">Reference proteome</keyword>
<organism evidence="1 2">
    <name type="scientific">Uliginosibacterium flavum</name>
    <dbReference type="NCBI Taxonomy" id="1396831"/>
    <lineage>
        <taxon>Bacteria</taxon>
        <taxon>Pseudomonadati</taxon>
        <taxon>Pseudomonadota</taxon>
        <taxon>Betaproteobacteria</taxon>
        <taxon>Rhodocyclales</taxon>
        <taxon>Zoogloeaceae</taxon>
        <taxon>Uliginosibacterium</taxon>
    </lineage>
</organism>
<dbReference type="Proteomes" id="UP001549691">
    <property type="component" value="Unassembled WGS sequence"/>
</dbReference>
<dbReference type="RefSeq" id="WP_354599391.1">
    <property type="nucleotide sequence ID" value="NZ_JBEWZI010000002.1"/>
</dbReference>
<evidence type="ECO:0000313" key="1">
    <source>
        <dbReference type="EMBL" id="MET7012926.1"/>
    </source>
</evidence>
<dbReference type="EMBL" id="JBEWZI010000002">
    <property type="protein sequence ID" value="MET7012926.1"/>
    <property type="molecule type" value="Genomic_DNA"/>
</dbReference>
<sequence length="525" mass="56273">MDNHIAHGASFLDSIALGMASDASPEHAFGNADNGKWPDPQPLSVKVRSEPYPLDALPDSIRYAVEEVAGFVKAPLPLVASSALAAVSLAAQAHVDVKRAEKLTGPTGLFLLTIADSGERKSTCDGFFTKPIREYEDAQAEAAKSLKRDHAAATEAWEAKNAGLKEQIRALAKSGKATDGIEKALRDLEHEKPDALRIPRLLYADATPEALAYGLGKQWPSAGIVSAEAGIVFGSHGMGKDSAMRNMATLNQCWDATPLNIDRRSSDSFTVRGARLTVALQVQEATVREFIGRSGALARGTGFLARFLVAWPDSTQGFRPFSEAPADWPCVSRFHQRLAAILEMPAPIDADGALNPIMLPLSPDAKVAWIAYHDAVEAELARGGELCDIRDVASKSADNAARLAALLHLFEGGDGAISAEVFNGASRIAAWHLSEAKRFFNALAMPAELANACRLDTWLIACCTREQSCSVGKNHARQHGPLRDGTLLDAAIHELAQLDRVRLIKDGRRSSIQVNPALLMGEVTA</sequence>
<name>A0ABV2TG87_9RHOO</name>
<dbReference type="Pfam" id="PF13148">
    <property type="entry name" value="DUF3987"/>
    <property type="match status" value="1"/>
</dbReference>
<comment type="caution">
    <text evidence="1">The sequence shown here is derived from an EMBL/GenBank/DDBJ whole genome shotgun (WGS) entry which is preliminary data.</text>
</comment>
<protein>
    <submittedName>
        <fullName evidence="1">YfjI family protein</fullName>
    </submittedName>
</protein>